<dbReference type="RefSeq" id="WP_274352106.1">
    <property type="nucleotide sequence ID" value="NZ_JAQZSM010000007.1"/>
</dbReference>
<organism evidence="2 3">
    <name type="scientific">Roseinatronobacter alkalisoli</name>
    <dbReference type="NCBI Taxonomy" id="3028235"/>
    <lineage>
        <taxon>Bacteria</taxon>
        <taxon>Pseudomonadati</taxon>
        <taxon>Pseudomonadota</taxon>
        <taxon>Alphaproteobacteria</taxon>
        <taxon>Rhodobacterales</taxon>
        <taxon>Paracoccaceae</taxon>
        <taxon>Roseinatronobacter</taxon>
    </lineage>
</organism>
<dbReference type="InterPro" id="IPR019225">
    <property type="entry name" value="DUF2155"/>
</dbReference>
<feature type="chain" id="PRO_5046586896" evidence="1">
    <location>
        <begin position="23"/>
        <end position="131"/>
    </location>
</feature>
<keyword evidence="3" id="KW-1185">Reference proteome</keyword>
<keyword evidence="1" id="KW-0732">Signal</keyword>
<feature type="signal peptide" evidence="1">
    <location>
        <begin position="1"/>
        <end position="22"/>
    </location>
</feature>
<evidence type="ECO:0000256" key="1">
    <source>
        <dbReference type="SAM" id="SignalP"/>
    </source>
</evidence>
<comment type="caution">
    <text evidence="2">The sequence shown here is derived from an EMBL/GenBank/DDBJ whole genome shotgun (WGS) entry which is preliminary data.</text>
</comment>
<protein>
    <submittedName>
        <fullName evidence="2">DUF2155 domain-containing protein</fullName>
    </submittedName>
</protein>
<accession>A0ABT5T8H5</accession>
<proteinExistence type="predicted"/>
<dbReference type="Proteomes" id="UP001431784">
    <property type="component" value="Unassembled WGS sequence"/>
</dbReference>
<dbReference type="Pfam" id="PF09923">
    <property type="entry name" value="DUF2155"/>
    <property type="match status" value="1"/>
</dbReference>
<gene>
    <name evidence="2" type="ORF">PUT78_09930</name>
</gene>
<name>A0ABT5T8H5_9RHOB</name>
<dbReference type="EMBL" id="JAQZSM010000007">
    <property type="protein sequence ID" value="MDD7971423.1"/>
    <property type="molecule type" value="Genomic_DNA"/>
</dbReference>
<sequence length="131" mass="14203">MMIFRAITILAATTLAIPAALAQGIAVPGASDHILRSDGAILRGLDRVAGTTIDFDAQQGQETHIGHLVASVRECRYPADNPASEAYAWIDIHDTRADQMLFSGWMIASSPALNALDHARYDLWVLRCKTS</sequence>
<evidence type="ECO:0000313" key="2">
    <source>
        <dbReference type="EMBL" id="MDD7971423.1"/>
    </source>
</evidence>
<evidence type="ECO:0000313" key="3">
    <source>
        <dbReference type="Proteomes" id="UP001431784"/>
    </source>
</evidence>
<reference evidence="2" key="1">
    <citation type="submission" date="2023-02" db="EMBL/GenBank/DDBJ databases">
        <title>Description of Roseinatronobacter alkalisoli sp. nov., an alkaliphilic bacerium isolated from soda soil.</title>
        <authorList>
            <person name="Wei W."/>
        </authorList>
    </citation>
    <scope>NUCLEOTIDE SEQUENCE</scope>
    <source>
        <strain evidence="2">HJB301</strain>
    </source>
</reference>